<dbReference type="Pfam" id="PF00248">
    <property type="entry name" value="Aldo_ket_red"/>
    <property type="match status" value="1"/>
</dbReference>
<dbReference type="PANTHER" id="PTHR43625">
    <property type="entry name" value="AFLATOXIN B1 ALDEHYDE REDUCTASE"/>
    <property type="match status" value="1"/>
</dbReference>
<dbReference type="AlphaFoldDB" id="A0A0C9XHW1"/>
<dbReference type="PANTHER" id="PTHR43625:SF40">
    <property type="entry name" value="ALDO-KETO REDUCTASE YAKC [NADP(+)]"/>
    <property type="match status" value="1"/>
</dbReference>
<reference evidence="3 4" key="1">
    <citation type="submission" date="2014-04" db="EMBL/GenBank/DDBJ databases">
        <authorList>
            <consortium name="DOE Joint Genome Institute"/>
            <person name="Kuo A."/>
            <person name="Kohler A."/>
            <person name="Nagy L.G."/>
            <person name="Floudas D."/>
            <person name="Copeland A."/>
            <person name="Barry K.W."/>
            <person name="Cichocki N."/>
            <person name="Veneault-Fourrey C."/>
            <person name="LaButti K."/>
            <person name="Lindquist E.A."/>
            <person name="Lipzen A."/>
            <person name="Lundell T."/>
            <person name="Morin E."/>
            <person name="Murat C."/>
            <person name="Sun H."/>
            <person name="Tunlid A."/>
            <person name="Henrissat B."/>
            <person name="Grigoriev I.V."/>
            <person name="Hibbett D.S."/>
            <person name="Martin F."/>
            <person name="Nordberg H.P."/>
            <person name="Cantor M.N."/>
            <person name="Hua S.X."/>
        </authorList>
    </citation>
    <scope>NUCLEOTIDE SEQUENCE [LARGE SCALE GENOMIC DNA]</scope>
    <source>
        <strain evidence="3 4">LaAM-08-1</strain>
    </source>
</reference>
<accession>A0A0C9XHW1</accession>
<protein>
    <recommendedName>
        <fullName evidence="2">NADP-dependent oxidoreductase domain-containing protein</fullName>
    </recommendedName>
</protein>
<dbReference type="InterPro" id="IPR050791">
    <property type="entry name" value="Aldo-Keto_reductase"/>
</dbReference>
<dbReference type="OrthoDB" id="37537at2759"/>
<sequence length="315" mass="34906">MSATKALTKIPLRQLGRNGPHVANLGFGCMGIGAFYGQSSACEEMILKTLTYTADRGMTFWDTADIYGTSEAALRKWFASTKRRKDIFLATKFSAFDPAGPPEKGMISQPSYVRRAFLHSLSQLKTDYVDLYYQHRVDTKVPIEIVLEALREFVESGQIKYLGLSECSVETLKRAKNVKGLGDKIIAVQMEYSPFTLEIELPSPEGQKSFAQEAEALGVSIVAYSPLACGLVTGRYVSSYAICGKRTFFRQSLATERIEENTHGGEVELSAEAIREIRKLVDKAEVAGTQNRTLSWITTAVEGNCLPLDQWKGEN</sequence>
<dbReference type="PROSITE" id="PS51257">
    <property type="entry name" value="PROKAR_LIPOPROTEIN"/>
    <property type="match status" value="1"/>
</dbReference>
<dbReference type="GO" id="GO:0016491">
    <property type="term" value="F:oxidoreductase activity"/>
    <property type="evidence" value="ECO:0007669"/>
    <property type="project" value="UniProtKB-KW"/>
</dbReference>
<dbReference type="Gene3D" id="3.20.20.100">
    <property type="entry name" value="NADP-dependent oxidoreductase domain"/>
    <property type="match status" value="1"/>
</dbReference>
<evidence type="ECO:0000313" key="4">
    <source>
        <dbReference type="Proteomes" id="UP000054477"/>
    </source>
</evidence>
<reference evidence="4" key="2">
    <citation type="submission" date="2015-01" db="EMBL/GenBank/DDBJ databases">
        <title>Evolutionary Origins and Diversification of the Mycorrhizal Mutualists.</title>
        <authorList>
            <consortium name="DOE Joint Genome Institute"/>
            <consortium name="Mycorrhizal Genomics Consortium"/>
            <person name="Kohler A."/>
            <person name="Kuo A."/>
            <person name="Nagy L.G."/>
            <person name="Floudas D."/>
            <person name="Copeland A."/>
            <person name="Barry K.W."/>
            <person name="Cichocki N."/>
            <person name="Veneault-Fourrey C."/>
            <person name="LaButti K."/>
            <person name="Lindquist E.A."/>
            <person name="Lipzen A."/>
            <person name="Lundell T."/>
            <person name="Morin E."/>
            <person name="Murat C."/>
            <person name="Riley R."/>
            <person name="Ohm R."/>
            <person name="Sun H."/>
            <person name="Tunlid A."/>
            <person name="Henrissat B."/>
            <person name="Grigoriev I.V."/>
            <person name="Hibbett D.S."/>
            <person name="Martin F."/>
        </authorList>
    </citation>
    <scope>NUCLEOTIDE SEQUENCE [LARGE SCALE GENOMIC DNA]</scope>
    <source>
        <strain evidence="4">LaAM-08-1</strain>
    </source>
</reference>
<gene>
    <name evidence="3" type="ORF">K443DRAFT_632374</name>
</gene>
<dbReference type="STRING" id="1095629.A0A0C9XHW1"/>
<evidence type="ECO:0000313" key="3">
    <source>
        <dbReference type="EMBL" id="KIJ97246.1"/>
    </source>
</evidence>
<dbReference type="SUPFAM" id="SSF51430">
    <property type="entry name" value="NAD(P)-linked oxidoreductase"/>
    <property type="match status" value="1"/>
</dbReference>
<evidence type="ECO:0000259" key="2">
    <source>
        <dbReference type="Pfam" id="PF00248"/>
    </source>
</evidence>
<dbReference type="EMBL" id="KN838698">
    <property type="protein sequence ID" value="KIJ97246.1"/>
    <property type="molecule type" value="Genomic_DNA"/>
</dbReference>
<feature type="domain" description="NADP-dependent oxidoreductase" evidence="2">
    <location>
        <begin position="25"/>
        <end position="299"/>
    </location>
</feature>
<proteinExistence type="predicted"/>
<name>A0A0C9XHW1_9AGAR</name>
<dbReference type="Proteomes" id="UP000054477">
    <property type="component" value="Unassembled WGS sequence"/>
</dbReference>
<dbReference type="HOGENOM" id="CLU_023205_2_1_1"/>
<dbReference type="InterPro" id="IPR023210">
    <property type="entry name" value="NADP_OxRdtase_dom"/>
</dbReference>
<keyword evidence="4" id="KW-1185">Reference proteome</keyword>
<keyword evidence="1" id="KW-0560">Oxidoreductase</keyword>
<organism evidence="3 4">
    <name type="scientific">Laccaria amethystina LaAM-08-1</name>
    <dbReference type="NCBI Taxonomy" id="1095629"/>
    <lineage>
        <taxon>Eukaryota</taxon>
        <taxon>Fungi</taxon>
        <taxon>Dikarya</taxon>
        <taxon>Basidiomycota</taxon>
        <taxon>Agaricomycotina</taxon>
        <taxon>Agaricomycetes</taxon>
        <taxon>Agaricomycetidae</taxon>
        <taxon>Agaricales</taxon>
        <taxon>Agaricineae</taxon>
        <taxon>Hydnangiaceae</taxon>
        <taxon>Laccaria</taxon>
    </lineage>
</organism>
<dbReference type="InterPro" id="IPR036812">
    <property type="entry name" value="NAD(P)_OxRdtase_dom_sf"/>
</dbReference>
<dbReference type="GO" id="GO:0005737">
    <property type="term" value="C:cytoplasm"/>
    <property type="evidence" value="ECO:0007669"/>
    <property type="project" value="TreeGrafter"/>
</dbReference>
<evidence type="ECO:0000256" key="1">
    <source>
        <dbReference type="ARBA" id="ARBA00023002"/>
    </source>
</evidence>